<organism evidence="1">
    <name type="scientific">Tanacetum cinerariifolium</name>
    <name type="common">Dalmatian daisy</name>
    <name type="synonym">Chrysanthemum cinerariifolium</name>
    <dbReference type="NCBI Taxonomy" id="118510"/>
    <lineage>
        <taxon>Eukaryota</taxon>
        <taxon>Viridiplantae</taxon>
        <taxon>Streptophyta</taxon>
        <taxon>Embryophyta</taxon>
        <taxon>Tracheophyta</taxon>
        <taxon>Spermatophyta</taxon>
        <taxon>Magnoliopsida</taxon>
        <taxon>eudicotyledons</taxon>
        <taxon>Gunneridae</taxon>
        <taxon>Pentapetalae</taxon>
        <taxon>asterids</taxon>
        <taxon>campanulids</taxon>
        <taxon>Asterales</taxon>
        <taxon>Asteraceae</taxon>
        <taxon>Asteroideae</taxon>
        <taxon>Anthemideae</taxon>
        <taxon>Anthemidinae</taxon>
        <taxon>Tanacetum</taxon>
    </lineage>
</organism>
<dbReference type="EMBL" id="BKCJ011341112">
    <property type="protein sequence ID" value="GFD22933.1"/>
    <property type="molecule type" value="Genomic_DNA"/>
</dbReference>
<accession>A0A699ULE0</accession>
<feature type="non-terminal residue" evidence="1">
    <location>
        <position position="101"/>
    </location>
</feature>
<name>A0A699ULE0_TANCI</name>
<comment type="caution">
    <text evidence="1">The sequence shown here is derived from an EMBL/GenBank/DDBJ whole genome shotgun (WGS) entry which is preliminary data.</text>
</comment>
<proteinExistence type="predicted"/>
<sequence length="101" mass="10900">MVNTCQSTPEFSGPAFDEAVQRAVNALLPGLTAQITNELCHNGAGGNGDQPPTIHTWLERFGKQKPRSFSSATTPVDAENCIAHIEKLFEVLGCANEFKAR</sequence>
<gene>
    <name evidence="1" type="ORF">Tci_894902</name>
</gene>
<dbReference type="AlphaFoldDB" id="A0A699ULE0"/>
<evidence type="ECO:0000313" key="1">
    <source>
        <dbReference type="EMBL" id="GFD22933.1"/>
    </source>
</evidence>
<reference evidence="1" key="1">
    <citation type="journal article" date="2019" name="Sci. Rep.">
        <title>Draft genome of Tanacetum cinerariifolium, the natural source of mosquito coil.</title>
        <authorList>
            <person name="Yamashiro T."/>
            <person name="Shiraishi A."/>
            <person name="Satake H."/>
            <person name="Nakayama K."/>
        </authorList>
    </citation>
    <scope>NUCLEOTIDE SEQUENCE</scope>
</reference>
<protein>
    <submittedName>
        <fullName evidence="1">Zinc finger, CCHC-type, retrotransposon Gag domain protein</fullName>
    </submittedName>
</protein>